<comment type="caution">
    <text evidence="12">The sequence shown here is derived from an EMBL/GenBank/DDBJ whole genome shotgun (WGS) entry which is preliminary data.</text>
</comment>
<comment type="cofactor">
    <cofactor evidence="1">
        <name>Mg(2+)</name>
        <dbReference type="ChEBI" id="CHEBI:18420"/>
    </cofactor>
</comment>
<dbReference type="SUPFAM" id="SSF55957">
    <property type="entry name" value="Phosphoglucomutase, C-terminal domain"/>
    <property type="match status" value="1"/>
</dbReference>
<accession>E7N4Y6</accession>
<gene>
    <name evidence="12" type="ORF">HMPREF9555_02080</name>
</gene>
<dbReference type="InterPro" id="IPR005844">
    <property type="entry name" value="A-D-PHexomutase_a/b/a-I"/>
</dbReference>
<dbReference type="InterPro" id="IPR005841">
    <property type="entry name" value="Alpha-D-phosphohexomutase_SF"/>
</dbReference>
<proteinExistence type="inferred from homology"/>
<keyword evidence="3" id="KW-0597">Phosphoprotein</keyword>
<organism evidence="12 13">
    <name type="scientific">Selenomonas artemidis F0399</name>
    <dbReference type="NCBI Taxonomy" id="749551"/>
    <lineage>
        <taxon>Bacteria</taxon>
        <taxon>Bacillati</taxon>
        <taxon>Bacillota</taxon>
        <taxon>Negativicutes</taxon>
        <taxon>Selenomonadales</taxon>
        <taxon>Selenomonadaceae</taxon>
        <taxon>Selenomonas</taxon>
    </lineage>
</organism>
<reference evidence="12 13" key="1">
    <citation type="submission" date="2010-08" db="EMBL/GenBank/DDBJ databases">
        <authorList>
            <person name="Weinstock G."/>
            <person name="Sodergren E."/>
            <person name="Clifton S."/>
            <person name="Fulton L."/>
            <person name="Fulton B."/>
            <person name="Courtney L."/>
            <person name="Fronick C."/>
            <person name="Harrison M."/>
            <person name="Strong C."/>
            <person name="Farmer C."/>
            <person name="Delahaunty K."/>
            <person name="Markovic C."/>
            <person name="Hall O."/>
            <person name="Minx P."/>
            <person name="Tomlinson C."/>
            <person name="Mitreva M."/>
            <person name="Hou S."/>
            <person name="Chen J."/>
            <person name="Wollam A."/>
            <person name="Pepin K.H."/>
            <person name="Johnson M."/>
            <person name="Bhonagiri V."/>
            <person name="Zhang X."/>
            <person name="Suruliraj S."/>
            <person name="Warren W."/>
            <person name="Chinwalla A."/>
            <person name="Mardis E.R."/>
            <person name="Wilson R.K."/>
        </authorList>
    </citation>
    <scope>NUCLEOTIDE SEQUENCE [LARGE SCALE GENOMIC DNA]</scope>
    <source>
        <strain evidence="12 13">F0399</strain>
    </source>
</reference>
<evidence type="ECO:0000256" key="4">
    <source>
        <dbReference type="ARBA" id="ARBA00022723"/>
    </source>
</evidence>
<dbReference type="InterPro" id="IPR005843">
    <property type="entry name" value="A-D-PHexomutase_C"/>
</dbReference>
<dbReference type="GO" id="GO:0016868">
    <property type="term" value="F:intramolecular phosphotransferase activity"/>
    <property type="evidence" value="ECO:0007669"/>
    <property type="project" value="InterPro"/>
</dbReference>
<name>E7N4Y6_9FIRM</name>
<feature type="domain" description="Alpha-D-phosphohexomutase alpha/beta/alpha" evidence="9">
    <location>
        <begin position="97"/>
        <end position="218"/>
    </location>
</feature>
<evidence type="ECO:0000259" key="11">
    <source>
        <dbReference type="Pfam" id="PF02880"/>
    </source>
</evidence>
<evidence type="ECO:0000256" key="3">
    <source>
        <dbReference type="ARBA" id="ARBA00022553"/>
    </source>
</evidence>
<dbReference type="Pfam" id="PF02880">
    <property type="entry name" value="PGM_PMM_III"/>
    <property type="match status" value="1"/>
</dbReference>
<keyword evidence="5 7" id="KW-0460">Magnesium</keyword>
<dbReference type="GO" id="GO:0000287">
    <property type="term" value="F:magnesium ion binding"/>
    <property type="evidence" value="ECO:0007669"/>
    <property type="project" value="InterPro"/>
</dbReference>
<dbReference type="PANTHER" id="PTHR43771:SF1">
    <property type="entry name" value="PHOSPHOMANNOMUTASE"/>
    <property type="match status" value="1"/>
</dbReference>
<evidence type="ECO:0000256" key="1">
    <source>
        <dbReference type="ARBA" id="ARBA00001946"/>
    </source>
</evidence>
<comment type="similarity">
    <text evidence="2 7">Belongs to the phosphohexose mutase family.</text>
</comment>
<dbReference type="InterPro" id="IPR016055">
    <property type="entry name" value="A-D-PHexomutase_a/b/a-I/II/III"/>
</dbReference>
<dbReference type="Proteomes" id="UP000004633">
    <property type="component" value="Unassembled WGS sequence"/>
</dbReference>
<evidence type="ECO:0000256" key="2">
    <source>
        <dbReference type="ARBA" id="ARBA00010231"/>
    </source>
</evidence>
<dbReference type="AlphaFoldDB" id="E7N4Y6"/>
<dbReference type="EMBL" id="AECV01000060">
    <property type="protein sequence ID" value="EFW28753.1"/>
    <property type="molecule type" value="Genomic_DNA"/>
</dbReference>
<dbReference type="HOGENOM" id="CLU_016950_9_2_9"/>
<sequence>MSTRIAFLLCCAACAGRIRLLVFYIQGTIKINGNTKENFFYIYQNRQEKRCMAANIFIIYMIFAPCFVPAAHSESTVLRGAGRHLSGGGDVMAVTDKGFGAYDVRGVYPDEVNEELAYRVGRSFPTLFGAKKVAVGHDIRLSGPAIRDALAKGLTEAGCDIVDLGQCGTEMIYFATAHLGLGGGIMITASHNPKQYNGMKFVRAESRPISSDTGLKDIAAMAVGETYPAPAATPGKIEQVDILDEYVKHIVSYVDVSKLKPYKIVVNTGNGAAGPIINAMEQLLPFELVKVFNEPDGNFPNGVPNPILQENREATAKVVRESGADFGVAWDGDFDRCFLFDEKGGFIEGYYMVGFLSEAFLKKNKGASIIYDPRLIWNTIEIAESLGGKPVMCKSGHAFIKDKMREVNAIYGGEMSAHHYFRDFSYCDSGQIPWLLVAELMSASGGKTLSELMQARIDKFPTSGEINSKVADAKAVMDRIEAKYGKAGKVTKVDGLSIEFDKWRFNLRMSNTEPVIRLNVETRADHALLKEKTDELLKEIRG</sequence>
<dbReference type="PROSITE" id="PS00710">
    <property type="entry name" value="PGM_PMM"/>
    <property type="match status" value="1"/>
</dbReference>
<evidence type="ECO:0000259" key="9">
    <source>
        <dbReference type="Pfam" id="PF02878"/>
    </source>
</evidence>
<keyword evidence="13" id="KW-1185">Reference proteome</keyword>
<evidence type="ECO:0000256" key="7">
    <source>
        <dbReference type="RuleBase" id="RU004326"/>
    </source>
</evidence>
<dbReference type="Pfam" id="PF02878">
    <property type="entry name" value="PGM_PMM_I"/>
    <property type="match status" value="1"/>
</dbReference>
<evidence type="ECO:0000259" key="10">
    <source>
        <dbReference type="Pfam" id="PF02879"/>
    </source>
</evidence>
<dbReference type="InterPro" id="IPR005845">
    <property type="entry name" value="A-D-PHexomutase_a/b/a-II"/>
</dbReference>
<dbReference type="SUPFAM" id="SSF53738">
    <property type="entry name" value="Phosphoglucomutase, first 3 domains"/>
    <property type="match status" value="3"/>
</dbReference>
<dbReference type="GO" id="GO:0005975">
    <property type="term" value="P:carbohydrate metabolic process"/>
    <property type="evidence" value="ECO:0007669"/>
    <property type="project" value="InterPro"/>
</dbReference>
<dbReference type="PANTHER" id="PTHR43771">
    <property type="entry name" value="PHOSPHOMANNOMUTASE"/>
    <property type="match status" value="1"/>
</dbReference>
<dbReference type="PRINTS" id="PR00509">
    <property type="entry name" value="PGMPMM"/>
</dbReference>
<dbReference type="STRING" id="749551.HMPREF9555_02080"/>
<dbReference type="Gene3D" id="3.30.310.50">
    <property type="entry name" value="Alpha-D-phosphohexomutase, C-terminal domain"/>
    <property type="match status" value="1"/>
</dbReference>
<evidence type="ECO:0000256" key="6">
    <source>
        <dbReference type="ARBA" id="ARBA00023235"/>
    </source>
</evidence>
<dbReference type="Gene3D" id="3.40.120.10">
    <property type="entry name" value="Alpha-D-Glucose-1,6-Bisphosphate, subunit A, domain 3"/>
    <property type="match status" value="3"/>
</dbReference>
<dbReference type="InterPro" id="IPR036900">
    <property type="entry name" value="A-D-PHexomutase_C_sf"/>
</dbReference>
<feature type="domain" description="Alpha-D-phosphohexomutase C-terminal" evidence="8">
    <location>
        <begin position="465"/>
        <end position="536"/>
    </location>
</feature>
<keyword evidence="4 7" id="KW-0479">Metal-binding</keyword>
<protein>
    <submittedName>
        <fullName evidence="12">Phosphoglucomutase/phosphomannomutase, alpha/beta/alpha domain II</fullName>
    </submittedName>
</protein>
<dbReference type="Pfam" id="PF00408">
    <property type="entry name" value="PGM_PMM_IV"/>
    <property type="match status" value="1"/>
</dbReference>
<feature type="domain" description="Alpha-D-phosphohexomutase alpha/beta/alpha" evidence="11">
    <location>
        <begin position="349"/>
        <end position="460"/>
    </location>
</feature>
<evidence type="ECO:0000313" key="12">
    <source>
        <dbReference type="EMBL" id="EFW28753.1"/>
    </source>
</evidence>
<feature type="domain" description="Alpha-D-phosphohexomutase alpha/beta/alpha" evidence="10">
    <location>
        <begin position="244"/>
        <end position="344"/>
    </location>
</feature>
<dbReference type="InterPro" id="IPR016066">
    <property type="entry name" value="A-D-PHexomutase_CS"/>
</dbReference>
<dbReference type="CDD" id="cd03089">
    <property type="entry name" value="PMM_PGM"/>
    <property type="match status" value="1"/>
</dbReference>
<evidence type="ECO:0000256" key="5">
    <source>
        <dbReference type="ARBA" id="ARBA00022842"/>
    </source>
</evidence>
<evidence type="ECO:0000259" key="8">
    <source>
        <dbReference type="Pfam" id="PF00408"/>
    </source>
</evidence>
<dbReference type="InterPro" id="IPR005846">
    <property type="entry name" value="A-D-PHexomutase_a/b/a-III"/>
</dbReference>
<dbReference type="Pfam" id="PF02879">
    <property type="entry name" value="PGM_PMM_II"/>
    <property type="match status" value="1"/>
</dbReference>
<evidence type="ECO:0000313" key="13">
    <source>
        <dbReference type="Proteomes" id="UP000004633"/>
    </source>
</evidence>
<keyword evidence="6" id="KW-0413">Isomerase</keyword>